<accession>A0ACA9S202</accession>
<protein>
    <submittedName>
        <fullName evidence="1">28786_t:CDS:1</fullName>
    </submittedName>
</protein>
<proteinExistence type="predicted"/>
<sequence length="77" mass="8486">SHPVININEETMVFIIDMSDPERGLVVALLRRIFNVPNNSIIYDPPITVGGDEFHYSPSATGELIAADVSIYPNSNQ</sequence>
<keyword evidence="2" id="KW-1185">Reference proteome</keyword>
<comment type="caution">
    <text evidence="1">The sequence shown here is derived from an EMBL/GenBank/DDBJ whole genome shotgun (WGS) entry which is preliminary data.</text>
</comment>
<feature type="non-terminal residue" evidence="1">
    <location>
        <position position="1"/>
    </location>
</feature>
<evidence type="ECO:0000313" key="1">
    <source>
        <dbReference type="EMBL" id="CAG8823236.1"/>
    </source>
</evidence>
<name>A0ACA9S202_9GLOM</name>
<gene>
    <name evidence="1" type="ORF">RPERSI_LOCUS25981</name>
</gene>
<feature type="non-terminal residue" evidence="1">
    <location>
        <position position="77"/>
    </location>
</feature>
<evidence type="ECO:0000313" key="2">
    <source>
        <dbReference type="Proteomes" id="UP000789920"/>
    </source>
</evidence>
<organism evidence="1 2">
    <name type="scientific">Racocetra persica</name>
    <dbReference type="NCBI Taxonomy" id="160502"/>
    <lineage>
        <taxon>Eukaryota</taxon>
        <taxon>Fungi</taxon>
        <taxon>Fungi incertae sedis</taxon>
        <taxon>Mucoromycota</taxon>
        <taxon>Glomeromycotina</taxon>
        <taxon>Glomeromycetes</taxon>
        <taxon>Diversisporales</taxon>
        <taxon>Gigasporaceae</taxon>
        <taxon>Racocetra</taxon>
    </lineage>
</organism>
<dbReference type="Proteomes" id="UP000789920">
    <property type="component" value="Unassembled WGS sequence"/>
</dbReference>
<reference evidence="1" key="1">
    <citation type="submission" date="2021-06" db="EMBL/GenBank/DDBJ databases">
        <authorList>
            <person name="Kallberg Y."/>
            <person name="Tangrot J."/>
            <person name="Rosling A."/>
        </authorList>
    </citation>
    <scope>NUCLEOTIDE SEQUENCE</scope>
    <source>
        <strain evidence="1">MA461A</strain>
    </source>
</reference>
<dbReference type="EMBL" id="CAJVQC010087280">
    <property type="protein sequence ID" value="CAG8823236.1"/>
    <property type="molecule type" value="Genomic_DNA"/>
</dbReference>